<dbReference type="AlphaFoldDB" id="A0A9W4GCC0"/>
<accession>A0A9W4GCC0</accession>
<evidence type="ECO:0000313" key="2">
    <source>
        <dbReference type="EMBL" id="CAD6499193.1"/>
    </source>
</evidence>
<reference evidence="2" key="1">
    <citation type="submission" date="2020-10" db="EMBL/GenBank/DDBJ databases">
        <authorList>
            <person name="Muller C M."/>
        </authorList>
    </citation>
    <scope>NUCLEOTIDE SEQUENCE</scope>
    <source>
        <strain evidence="2">THUN-12</strain>
    </source>
</reference>
<protein>
    <submittedName>
        <fullName evidence="2">BgTH12-04845</fullName>
    </submittedName>
</protein>
<evidence type="ECO:0000313" key="3">
    <source>
        <dbReference type="Proteomes" id="UP000683417"/>
    </source>
</evidence>
<dbReference type="Proteomes" id="UP000683417">
    <property type="component" value="Unassembled WGS sequence"/>
</dbReference>
<keyword evidence="1" id="KW-0732">Signal</keyword>
<comment type="caution">
    <text evidence="2">The sequence shown here is derived from an EMBL/GenBank/DDBJ whole genome shotgun (WGS) entry which is preliminary data.</text>
</comment>
<gene>
    <name evidence="2" type="ORF">BGTH12_LOCUS551</name>
</gene>
<sequence length="313" mass="36473">MTCLLAILLYTGINSGANNRLVLAYNDSFDSFYMTHTLNPDQKFPEPSENIPIFKTPTTYHQAGTYFATYCSVDKTPSDIYYDIIQQLSEEMGELRNPSSKRNEREDSCFQHITRKMEEKKSSFFQKSGISTKYLDKNICPEKLIVRLAYNWRIYLILGNKSQSRGTSSRKPLVRLENPIEIENYVVNGEFITEGNMYSKTYSLAWFEDHLHLFVWNSKGKRWELETSPNNVSNNGKIIINFLRATNPQIKSIMENAHATLKEFRDKTRDKVARKQYEQKSTISYYNEKFQNHMLEIEMSAAISAKGRLSEMF</sequence>
<organism evidence="2 3">
    <name type="scientific">Blumeria graminis f. sp. triticale</name>
    <dbReference type="NCBI Taxonomy" id="1689686"/>
    <lineage>
        <taxon>Eukaryota</taxon>
        <taxon>Fungi</taxon>
        <taxon>Dikarya</taxon>
        <taxon>Ascomycota</taxon>
        <taxon>Pezizomycotina</taxon>
        <taxon>Leotiomycetes</taxon>
        <taxon>Erysiphales</taxon>
        <taxon>Erysiphaceae</taxon>
        <taxon>Blumeria</taxon>
    </lineage>
</organism>
<name>A0A9W4GCC0_BLUGR</name>
<dbReference type="EMBL" id="CAJHIT010000001">
    <property type="protein sequence ID" value="CAD6499193.1"/>
    <property type="molecule type" value="Genomic_DNA"/>
</dbReference>
<proteinExistence type="predicted"/>
<feature type="chain" id="PRO_5040832980" evidence="1">
    <location>
        <begin position="17"/>
        <end position="313"/>
    </location>
</feature>
<evidence type="ECO:0000256" key="1">
    <source>
        <dbReference type="SAM" id="SignalP"/>
    </source>
</evidence>
<feature type="signal peptide" evidence="1">
    <location>
        <begin position="1"/>
        <end position="16"/>
    </location>
</feature>